<protein>
    <recommendedName>
        <fullName evidence="3">Transglycosylase SLT domain-containing protein</fullName>
    </recommendedName>
</protein>
<dbReference type="OrthoDB" id="961266at2"/>
<accession>A0A7L4ZGJ0</accession>
<dbReference type="Proteomes" id="UP000464657">
    <property type="component" value="Chromosome"/>
</dbReference>
<dbReference type="InterPro" id="IPR018247">
    <property type="entry name" value="EF_Hand_1_Ca_BS"/>
</dbReference>
<gene>
    <name evidence="1" type="ORF">IMCC3317_11030</name>
</gene>
<dbReference type="RefSeq" id="WP_160128481.1">
    <property type="nucleotide sequence ID" value="NZ_CP019288.1"/>
</dbReference>
<organism evidence="1 2">
    <name type="scientific">Kordia antarctica</name>
    <dbReference type="NCBI Taxonomy" id="1218801"/>
    <lineage>
        <taxon>Bacteria</taxon>
        <taxon>Pseudomonadati</taxon>
        <taxon>Bacteroidota</taxon>
        <taxon>Flavobacteriia</taxon>
        <taxon>Flavobacteriales</taxon>
        <taxon>Flavobacteriaceae</taxon>
        <taxon>Kordia</taxon>
    </lineage>
</organism>
<evidence type="ECO:0000313" key="2">
    <source>
        <dbReference type="Proteomes" id="UP000464657"/>
    </source>
</evidence>
<reference evidence="1 2" key="1">
    <citation type="journal article" date="2013" name="Int. J. Syst. Evol. Microbiol.">
        <title>Kordia antarctica sp. nov., isolated from Antarctic seawater.</title>
        <authorList>
            <person name="Baek K."/>
            <person name="Choi A."/>
            <person name="Kang I."/>
            <person name="Lee K."/>
            <person name="Cho J.C."/>
        </authorList>
    </citation>
    <scope>NUCLEOTIDE SEQUENCE [LARGE SCALE GENOMIC DNA]</scope>
    <source>
        <strain evidence="1 2">IMCC3317</strain>
    </source>
</reference>
<dbReference type="KEGG" id="kan:IMCC3317_11030"/>
<dbReference type="InterPro" id="IPR023346">
    <property type="entry name" value="Lysozyme-like_dom_sf"/>
</dbReference>
<evidence type="ECO:0008006" key="3">
    <source>
        <dbReference type="Google" id="ProtNLM"/>
    </source>
</evidence>
<dbReference type="AlphaFoldDB" id="A0A7L4ZGJ0"/>
<dbReference type="EMBL" id="CP019288">
    <property type="protein sequence ID" value="QHI35755.1"/>
    <property type="molecule type" value="Genomic_DNA"/>
</dbReference>
<dbReference type="PROSITE" id="PS00018">
    <property type="entry name" value="EF_HAND_1"/>
    <property type="match status" value="1"/>
</dbReference>
<dbReference type="SUPFAM" id="SSF53955">
    <property type="entry name" value="Lysozyme-like"/>
    <property type="match status" value="1"/>
</dbReference>
<keyword evidence="2" id="KW-1185">Reference proteome</keyword>
<dbReference type="Gene3D" id="1.10.530.10">
    <property type="match status" value="1"/>
</dbReference>
<sequence>MELIFQENVPTVYGSSFITSVKDYSQSLNIDPNWLMAVMYFETAGTFSASIRNPYSDATGLIQFMPTTALDLQTSVDELALMTAEEQLYYVYSYYYPYRKKIKSYVDLYLATFFPVAMGKASTYVLQTSNLSASTIADVNPVFDLNNDRQITVGEITKVITDKIPIAWRDYFLGYSSGGGIAKKKSLIPKAIGVSLLGYLIYKIA</sequence>
<proteinExistence type="predicted"/>
<evidence type="ECO:0000313" key="1">
    <source>
        <dbReference type="EMBL" id="QHI35755.1"/>
    </source>
</evidence>
<name>A0A7L4ZGJ0_9FLAO</name>